<gene>
    <name evidence="1" type="ORF">GDO78_010200</name>
</gene>
<dbReference type="EMBL" id="WNTK01000006">
    <property type="protein sequence ID" value="KAG9480807.1"/>
    <property type="molecule type" value="Genomic_DNA"/>
</dbReference>
<comment type="caution">
    <text evidence="1">The sequence shown here is derived from an EMBL/GenBank/DDBJ whole genome shotgun (WGS) entry which is preliminary data.</text>
</comment>
<accession>A0A8J6F3F5</accession>
<name>A0A8J6F3F5_ELECQ</name>
<sequence>MLAITTGVVRLTQECGVTSCLWRSGSGISSLPPFWQIKKGKKKTPTFRNLSNVLYDDRYRSVVKSAECDNGPRGRGWRVEEYIFLYVKKF</sequence>
<organism evidence="1 2">
    <name type="scientific">Eleutherodactylus coqui</name>
    <name type="common">Puerto Rican coqui</name>
    <dbReference type="NCBI Taxonomy" id="57060"/>
    <lineage>
        <taxon>Eukaryota</taxon>
        <taxon>Metazoa</taxon>
        <taxon>Chordata</taxon>
        <taxon>Craniata</taxon>
        <taxon>Vertebrata</taxon>
        <taxon>Euteleostomi</taxon>
        <taxon>Amphibia</taxon>
        <taxon>Batrachia</taxon>
        <taxon>Anura</taxon>
        <taxon>Neobatrachia</taxon>
        <taxon>Hyloidea</taxon>
        <taxon>Eleutherodactylidae</taxon>
        <taxon>Eleutherodactylinae</taxon>
        <taxon>Eleutherodactylus</taxon>
        <taxon>Eleutherodactylus</taxon>
    </lineage>
</organism>
<dbReference type="Proteomes" id="UP000770717">
    <property type="component" value="Unassembled WGS sequence"/>
</dbReference>
<reference evidence="1" key="1">
    <citation type="thesis" date="2020" institute="ProQuest LLC" country="789 East Eisenhower Parkway, Ann Arbor, MI, USA">
        <title>Comparative Genomics and Chromosome Evolution.</title>
        <authorList>
            <person name="Mudd A.B."/>
        </authorList>
    </citation>
    <scope>NUCLEOTIDE SEQUENCE</scope>
    <source>
        <strain evidence="1">HN-11 Male</strain>
        <tissue evidence="1">Kidney and liver</tissue>
    </source>
</reference>
<dbReference type="AlphaFoldDB" id="A0A8J6F3F5"/>
<evidence type="ECO:0000313" key="2">
    <source>
        <dbReference type="Proteomes" id="UP000770717"/>
    </source>
</evidence>
<proteinExistence type="predicted"/>
<keyword evidence="2" id="KW-1185">Reference proteome</keyword>
<evidence type="ECO:0000313" key="1">
    <source>
        <dbReference type="EMBL" id="KAG9480807.1"/>
    </source>
</evidence>
<protein>
    <submittedName>
        <fullName evidence="1">Uncharacterized protein</fullName>
    </submittedName>
</protein>